<organism evidence="2 3">
    <name type="scientific">Virgibacillus xinjiangensis</name>
    <dbReference type="NCBI Taxonomy" id="393090"/>
    <lineage>
        <taxon>Bacteria</taxon>
        <taxon>Bacillati</taxon>
        <taxon>Bacillota</taxon>
        <taxon>Bacilli</taxon>
        <taxon>Bacillales</taxon>
        <taxon>Bacillaceae</taxon>
        <taxon>Virgibacillus</taxon>
    </lineage>
</organism>
<dbReference type="RefSeq" id="WP_390272445.1">
    <property type="nucleotide sequence ID" value="NZ_JBHRSA010000043.1"/>
</dbReference>
<feature type="transmembrane region" description="Helical" evidence="1">
    <location>
        <begin position="80"/>
        <end position="99"/>
    </location>
</feature>
<name>A0ABV7CWX0_9BACI</name>
<evidence type="ECO:0000256" key="1">
    <source>
        <dbReference type="SAM" id="Phobius"/>
    </source>
</evidence>
<gene>
    <name evidence="2" type="ORF">ACFOGI_11215</name>
</gene>
<keyword evidence="1" id="KW-1133">Transmembrane helix</keyword>
<keyword evidence="3" id="KW-1185">Reference proteome</keyword>
<evidence type="ECO:0000313" key="3">
    <source>
        <dbReference type="Proteomes" id="UP001595279"/>
    </source>
</evidence>
<accession>A0ABV7CWX0</accession>
<feature type="transmembrane region" description="Helical" evidence="1">
    <location>
        <begin position="231"/>
        <end position="252"/>
    </location>
</feature>
<evidence type="ECO:0000313" key="2">
    <source>
        <dbReference type="EMBL" id="MFC3040817.1"/>
    </source>
</evidence>
<dbReference type="Proteomes" id="UP001595279">
    <property type="component" value="Unassembled WGS sequence"/>
</dbReference>
<sequence>MNHELEEYVDRIVKQTDCSKSEQEELYEEMVMHVCMIRDEQLSHGKSMEEATQYAMEAFGSEAFIGDQLQQAIFPFRKELLLSLALLGFLFTIGQYLTFLIQEKIALTHMLSGMVGHSLVLFFALNRSFSISRKIWLSLALLMNLLLLLGNYAITPVIAGNHIFWMLCLVSMILLNLYLLYRTALTYQTDSRNKTSRRIIHTVNITLGLMTGLPSLYMYLLMMGFGAPSAVLLQFFVPLAVWLLVYAAQVFFVRRYPKSALGGLVLSVCLLAVIWMPWLAIYLPFDYSIPWLHQ</sequence>
<dbReference type="EMBL" id="JBHRSA010000043">
    <property type="protein sequence ID" value="MFC3040817.1"/>
    <property type="molecule type" value="Genomic_DNA"/>
</dbReference>
<comment type="caution">
    <text evidence="2">The sequence shown here is derived from an EMBL/GenBank/DDBJ whole genome shotgun (WGS) entry which is preliminary data.</text>
</comment>
<feature type="transmembrane region" description="Helical" evidence="1">
    <location>
        <begin position="202"/>
        <end position="225"/>
    </location>
</feature>
<feature type="transmembrane region" description="Helical" evidence="1">
    <location>
        <begin position="163"/>
        <end position="181"/>
    </location>
</feature>
<feature type="transmembrane region" description="Helical" evidence="1">
    <location>
        <begin position="137"/>
        <end position="157"/>
    </location>
</feature>
<keyword evidence="1" id="KW-0812">Transmembrane</keyword>
<proteinExistence type="predicted"/>
<reference evidence="3" key="1">
    <citation type="journal article" date="2019" name="Int. J. Syst. Evol. Microbiol.">
        <title>The Global Catalogue of Microorganisms (GCM) 10K type strain sequencing project: providing services to taxonomists for standard genome sequencing and annotation.</title>
        <authorList>
            <consortium name="The Broad Institute Genomics Platform"/>
            <consortium name="The Broad Institute Genome Sequencing Center for Infectious Disease"/>
            <person name="Wu L."/>
            <person name="Ma J."/>
        </authorList>
    </citation>
    <scope>NUCLEOTIDE SEQUENCE [LARGE SCALE GENOMIC DNA]</scope>
    <source>
        <strain evidence="3">KCTC 13128</strain>
    </source>
</reference>
<protein>
    <submittedName>
        <fullName evidence="2">Uncharacterized protein</fullName>
    </submittedName>
</protein>
<feature type="transmembrane region" description="Helical" evidence="1">
    <location>
        <begin position="105"/>
        <end position="125"/>
    </location>
</feature>
<keyword evidence="1" id="KW-0472">Membrane</keyword>
<feature type="transmembrane region" description="Helical" evidence="1">
    <location>
        <begin position="264"/>
        <end position="285"/>
    </location>
</feature>